<dbReference type="NCBIfam" id="TIGR00090">
    <property type="entry name" value="rsfS_iojap_ybeB"/>
    <property type="match status" value="1"/>
</dbReference>
<dbReference type="Pfam" id="PF02410">
    <property type="entry name" value="RsfS"/>
    <property type="match status" value="1"/>
</dbReference>
<evidence type="ECO:0000256" key="1">
    <source>
        <dbReference type="ARBA" id="ARBA00010574"/>
    </source>
</evidence>
<dbReference type="AlphaFoldDB" id="A0A921GFC1"/>
<protein>
    <recommendedName>
        <fullName evidence="2">Ribosomal silencing factor RsfS</fullName>
    </recommendedName>
</protein>
<dbReference type="InterPro" id="IPR043519">
    <property type="entry name" value="NT_sf"/>
</dbReference>
<keyword evidence="2" id="KW-0963">Cytoplasm</keyword>
<gene>
    <name evidence="2 3" type="primary">rsfS</name>
    <name evidence="3" type="ORF">K8U72_04215</name>
</gene>
<comment type="caution">
    <text evidence="3">The sequence shown here is derived from an EMBL/GenBank/DDBJ whole genome shotgun (WGS) entry which is preliminary data.</text>
</comment>
<dbReference type="EMBL" id="DYWQ01000065">
    <property type="protein sequence ID" value="HJF44971.1"/>
    <property type="molecule type" value="Genomic_DNA"/>
</dbReference>
<dbReference type="RefSeq" id="WP_075280210.1">
    <property type="nucleotide sequence ID" value="NZ_CALUGK010000024.1"/>
</dbReference>
<comment type="subunit">
    <text evidence="2">Interacts with ribosomal protein uL14 (rplN).</text>
</comment>
<dbReference type="Proteomes" id="UP000697330">
    <property type="component" value="Unassembled WGS sequence"/>
</dbReference>
<reference evidence="3" key="1">
    <citation type="journal article" date="2021" name="PeerJ">
        <title>Extensive microbial diversity within the chicken gut microbiome revealed by metagenomics and culture.</title>
        <authorList>
            <person name="Gilroy R."/>
            <person name="Ravi A."/>
            <person name="Getino M."/>
            <person name="Pursley I."/>
            <person name="Horton D.L."/>
            <person name="Alikhan N.F."/>
            <person name="Baker D."/>
            <person name="Gharbi K."/>
            <person name="Hall N."/>
            <person name="Watson M."/>
            <person name="Adriaenssens E.M."/>
            <person name="Foster-Nyarko E."/>
            <person name="Jarju S."/>
            <person name="Secka A."/>
            <person name="Antonio M."/>
            <person name="Oren A."/>
            <person name="Chaudhuri R.R."/>
            <person name="La Ragione R."/>
            <person name="Hildebrand F."/>
            <person name="Pallen M.J."/>
        </authorList>
    </citation>
    <scope>NUCLEOTIDE SEQUENCE</scope>
    <source>
        <strain evidence="3">CHK124-7917</strain>
    </source>
</reference>
<dbReference type="GO" id="GO:0042256">
    <property type="term" value="P:cytosolic ribosome assembly"/>
    <property type="evidence" value="ECO:0007669"/>
    <property type="project" value="UniProtKB-UniRule"/>
</dbReference>
<dbReference type="PANTHER" id="PTHR21043">
    <property type="entry name" value="IOJAP SUPERFAMILY ORTHOLOG"/>
    <property type="match status" value="1"/>
</dbReference>
<name>A0A921GFC1_9ACTN</name>
<evidence type="ECO:0000313" key="4">
    <source>
        <dbReference type="Proteomes" id="UP000697330"/>
    </source>
</evidence>
<comment type="similarity">
    <text evidence="1 2">Belongs to the Iojap/RsfS family.</text>
</comment>
<dbReference type="PANTHER" id="PTHR21043:SF0">
    <property type="entry name" value="MITOCHONDRIAL ASSEMBLY OF RIBOSOMAL LARGE SUBUNIT PROTEIN 1"/>
    <property type="match status" value="1"/>
</dbReference>
<dbReference type="GO" id="GO:0043023">
    <property type="term" value="F:ribosomal large subunit binding"/>
    <property type="evidence" value="ECO:0007669"/>
    <property type="project" value="TreeGrafter"/>
</dbReference>
<dbReference type="OrthoDB" id="9793681at2"/>
<evidence type="ECO:0000256" key="2">
    <source>
        <dbReference type="HAMAP-Rule" id="MF_01477"/>
    </source>
</evidence>
<comment type="subcellular location">
    <subcellularLocation>
        <location evidence="2">Cytoplasm</location>
    </subcellularLocation>
</comment>
<keyword evidence="2" id="KW-0810">Translation regulation</keyword>
<keyword evidence="2" id="KW-0678">Repressor</keyword>
<dbReference type="GO" id="GO:0005737">
    <property type="term" value="C:cytoplasm"/>
    <property type="evidence" value="ECO:0007669"/>
    <property type="project" value="UniProtKB-SubCell"/>
</dbReference>
<dbReference type="SUPFAM" id="SSF81301">
    <property type="entry name" value="Nucleotidyltransferase"/>
    <property type="match status" value="1"/>
</dbReference>
<accession>A0A921GFC1</accession>
<evidence type="ECO:0000313" key="3">
    <source>
        <dbReference type="EMBL" id="HJF44971.1"/>
    </source>
</evidence>
<organism evidence="3 4">
    <name type="scientific">Thermophilibacter provencensis</name>
    <dbReference type="NCBI Taxonomy" id="1852386"/>
    <lineage>
        <taxon>Bacteria</taxon>
        <taxon>Bacillati</taxon>
        <taxon>Actinomycetota</taxon>
        <taxon>Coriobacteriia</taxon>
        <taxon>Coriobacteriales</taxon>
        <taxon>Atopobiaceae</taxon>
        <taxon>Thermophilibacter</taxon>
    </lineage>
</organism>
<dbReference type="GO" id="GO:0090071">
    <property type="term" value="P:negative regulation of ribosome biogenesis"/>
    <property type="evidence" value="ECO:0007669"/>
    <property type="project" value="UniProtKB-UniRule"/>
</dbReference>
<proteinExistence type="inferred from homology"/>
<dbReference type="HAMAP" id="MF_01477">
    <property type="entry name" value="Iojap_RsfS"/>
    <property type="match status" value="1"/>
</dbReference>
<reference evidence="3" key="2">
    <citation type="submission" date="2021-09" db="EMBL/GenBank/DDBJ databases">
        <authorList>
            <person name="Gilroy R."/>
        </authorList>
    </citation>
    <scope>NUCLEOTIDE SEQUENCE</scope>
    <source>
        <strain evidence="3">CHK124-7917</strain>
    </source>
</reference>
<dbReference type="Gene3D" id="3.30.460.10">
    <property type="entry name" value="Beta Polymerase, domain 2"/>
    <property type="match status" value="1"/>
</dbReference>
<comment type="function">
    <text evidence="2">Functions as a ribosomal silencing factor. Interacts with ribosomal protein uL14 (rplN), blocking formation of intersubunit bridge B8. Prevents association of the 30S and 50S ribosomal subunits and the formation of functional ribosomes, thus repressing translation.</text>
</comment>
<dbReference type="GO" id="GO:0017148">
    <property type="term" value="P:negative regulation of translation"/>
    <property type="evidence" value="ECO:0007669"/>
    <property type="project" value="UniProtKB-UniRule"/>
</dbReference>
<dbReference type="InterPro" id="IPR004394">
    <property type="entry name" value="Iojap/RsfS/C7orf30"/>
</dbReference>
<sequence>MPLTPLEIARVAARAADDKKADDLVCLDLTSLTDVCDYFVICTGANARQVDAIVDEVRERVSKNCGVSPLSCEGREALSWVLVDYGSVVVHVFRPESRDFYRLETLWGDAPRLDLV</sequence>